<dbReference type="Proteomes" id="UP000027439">
    <property type="component" value="Unassembled WGS sequence"/>
</dbReference>
<sequence length="236" mass="26563">PHPKATVDQFKPKEGWPDLTERRFATVDDATLEVTYTKIESFSRNAPIVATTLSPGKAHIFRVIQLDKPKWTKSGEYWLPRMPNNGREWREGWAVLYSWNSNGGFVELAKIPSAGELFRLGIKVPPDWSGLRAWSGLVSSQFDKKLGRYWAGGETQLFIDFKHPHNTVLLDYVQALGAKRTGWTDVIVAALLKAVVTPMEQNETAAKTLRQGYLNRDSSPTSQRVAAEAENYTEEA</sequence>
<feature type="region of interest" description="Disordered" evidence="1">
    <location>
        <begin position="208"/>
        <end position="236"/>
    </location>
</feature>
<reference evidence="2 3" key="1">
    <citation type="submission" date="2014-03" db="EMBL/GenBank/DDBJ databases">
        <title>Draft Genome Sequences of Four Burkholderia Strains.</title>
        <authorList>
            <person name="Liu X.Y."/>
            <person name="Li C.X."/>
            <person name="Xu J.H."/>
        </authorList>
    </citation>
    <scope>NUCLEOTIDE SEQUENCE [LARGE SCALE GENOMIC DNA]</scope>
    <source>
        <strain evidence="2 3">R27</strain>
    </source>
</reference>
<comment type="caution">
    <text evidence="2">The sequence shown here is derived from an EMBL/GenBank/DDBJ whole genome shotgun (WGS) entry which is preliminary data.</text>
</comment>
<evidence type="ECO:0000313" key="2">
    <source>
        <dbReference type="EMBL" id="KDR24641.1"/>
    </source>
</evidence>
<dbReference type="AlphaFoldDB" id="A0A069NI27"/>
<feature type="non-terminal residue" evidence="2">
    <location>
        <position position="1"/>
    </location>
</feature>
<evidence type="ECO:0000313" key="3">
    <source>
        <dbReference type="Proteomes" id="UP000027439"/>
    </source>
</evidence>
<dbReference type="EMBL" id="JFHE01000115">
    <property type="protein sequence ID" value="KDR24641.1"/>
    <property type="molecule type" value="Genomic_DNA"/>
</dbReference>
<gene>
    <name evidence="2" type="ORF">BG57_04505</name>
</gene>
<organism evidence="2 3">
    <name type="scientific">Caballeronia grimmiae</name>
    <dbReference type="NCBI Taxonomy" id="1071679"/>
    <lineage>
        <taxon>Bacteria</taxon>
        <taxon>Pseudomonadati</taxon>
        <taxon>Pseudomonadota</taxon>
        <taxon>Betaproteobacteria</taxon>
        <taxon>Burkholderiales</taxon>
        <taxon>Burkholderiaceae</taxon>
        <taxon>Caballeronia</taxon>
    </lineage>
</organism>
<dbReference type="eggNOG" id="ENOG502Z8DY">
    <property type="taxonomic scope" value="Bacteria"/>
</dbReference>
<protein>
    <submittedName>
        <fullName evidence="2">Uncharacterized protein</fullName>
    </submittedName>
</protein>
<name>A0A069NI27_9BURK</name>
<proteinExistence type="predicted"/>
<accession>A0A069NI27</accession>
<evidence type="ECO:0000256" key="1">
    <source>
        <dbReference type="SAM" id="MobiDB-lite"/>
    </source>
</evidence>